<feature type="non-terminal residue" evidence="5">
    <location>
        <position position="1"/>
    </location>
</feature>
<accession>A0A1G6Z0I6</accession>
<evidence type="ECO:0000313" key="6">
    <source>
        <dbReference type="Proteomes" id="UP000198925"/>
    </source>
</evidence>
<feature type="domain" description="MobA/MobL protein" evidence="4">
    <location>
        <begin position="175"/>
        <end position="254"/>
    </location>
</feature>
<dbReference type="InterPro" id="IPR005053">
    <property type="entry name" value="MobA_MobL"/>
</dbReference>
<organism evidence="5 6">
    <name type="scientific">Belnapia rosea</name>
    <dbReference type="NCBI Taxonomy" id="938405"/>
    <lineage>
        <taxon>Bacteria</taxon>
        <taxon>Pseudomonadati</taxon>
        <taxon>Pseudomonadota</taxon>
        <taxon>Alphaproteobacteria</taxon>
        <taxon>Acetobacterales</taxon>
        <taxon>Roseomonadaceae</taxon>
        <taxon>Belnapia</taxon>
    </lineage>
</organism>
<proteinExistence type="inferred from homology"/>
<reference evidence="5 6" key="1">
    <citation type="submission" date="2016-10" db="EMBL/GenBank/DDBJ databases">
        <authorList>
            <person name="de Groot N.N."/>
        </authorList>
    </citation>
    <scope>NUCLEOTIDE SEQUENCE [LARGE SCALE GENOMIC DNA]</scope>
    <source>
        <strain evidence="5 6">CPCC 100156</strain>
    </source>
</reference>
<name>A0A1G6Z0I6_9PROT</name>
<evidence type="ECO:0000256" key="3">
    <source>
        <dbReference type="SAM" id="MobiDB-lite"/>
    </source>
</evidence>
<keyword evidence="6" id="KW-1185">Reference proteome</keyword>
<dbReference type="EMBL" id="FMZX01000015">
    <property type="protein sequence ID" value="SDD96159.1"/>
    <property type="molecule type" value="Genomic_DNA"/>
</dbReference>
<dbReference type="AlphaFoldDB" id="A0A1G6Z0I6"/>
<dbReference type="Proteomes" id="UP000198925">
    <property type="component" value="Unassembled WGS sequence"/>
</dbReference>
<evidence type="ECO:0000313" key="5">
    <source>
        <dbReference type="EMBL" id="SDD96159.1"/>
    </source>
</evidence>
<dbReference type="Gene3D" id="3.30.930.30">
    <property type="match status" value="1"/>
</dbReference>
<comment type="similarity">
    <text evidence="1">Belongs to the MobA/MobL family.</text>
</comment>
<evidence type="ECO:0000256" key="1">
    <source>
        <dbReference type="ARBA" id="ARBA00010873"/>
    </source>
</evidence>
<protein>
    <submittedName>
        <fullName evidence="5">MobA/MobL family protein</fullName>
    </submittedName>
</protein>
<feature type="region of interest" description="Disordered" evidence="3">
    <location>
        <begin position="627"/>
        <end position="663"/>
    </location>
</feature>
<evidence type="ECO:0000256" key="2">
    <source>
        <dbReference type="ARBA" id="ARBA00022971"/>
    </source>
</evidence>
<feature type="region of interest" description="Disordered" evidence="3">
    <location>
        <begin position="378"/>
        <end position="400"/>
    </location>
</feature>
<evidence type="ECO:0000259" key="4">
    <source>
        <dbReference type="Pfam" id="PF03389"/>
    </source>
</evidence>
<dbReference type="Pfam" id="PF03389">
    <property type="entry name" value="MobA_MobL"/>
    <property type="match status" value="2"/>
</dbReference>
<feature type="domain" description="MobA/MobL protein" evidence="4">
    <location>
        <begin position="2"/>
        <end position="89"/>
    </location>
</feature>
<keyword evidence="2" id="KW-0184">Conjugation</keyword>
<sequence>ANGRVQLSIIAALPCELTPAARLAVLQSFVAGEFETRGLPYHGVIHSPGPTNDARNFHAHVLYYDRPGTRDARGEWSFGTPGTDANGFPWGTEKPAARLKRLEAALAAAPETGKRRAKLERQLEEVRGFKPAPKATRTSKDRPTYPWGLEAAPSRAKRLARRIASAGDGKAAEAYRRQLAEVKAWQANPPPPAMTVGSIQWVRHLRRAWSDAANSQLAAEGINRRYSPDSYAALGIAATPAKPLGTRAAALEKKGVATPASDANTQIAIARRLAAGEPLAAITQAAALTTAANRKRHASRQLAAATGLGRVEDATAWQSELRQAQMAEYRAKPAQRPTPAPVLRGLSIGRPIVAPAPEVAEQPPVAQRAPEVVERPPVVAPTPAPVADKPAPASAPRPEWQMPWQMKDDGVITVAKPDAASPLTRATARGWLTHGEASAAGGRGIQANATPGDTAAARKRVADHSKAVRAKRAAQKPVLAGLANLRTAAETAAKTAQQLADVLPDFHKNIMAKYSEYEQSNPLILAELANNPSSIQYFEAQIEKRGAQPLLNTHRSQLETLKTAGDPLKKAIADGGSLKPRQVTALAGMHSALALAIGWIASAPAAPGGVEVAKKALAPAEYLPRVKAKARPKAKGASHGFSTARPQASPAKSPVFVPPQRGR</sequence>
<feature type="compositionally biased region" description="Basic residues" evidence="3">
    <location>
        <begin position="627"/>
        <end position="636"/>
    </location>
</feature>
<gene>
    <name evidence="5" type="ORF">SAMN04487779_101579</name>
</gene>
<dbReference type="RefSeq" id="WP_176849705.1">
    <property type="nucleotide sequence ID" value="NZ_FMZX01000015.1"/>
</dbReference>
<feature type="compositionally biased region" description="Low complexity" evidence="3">
    <location>
        <begin position="385"/>
        <end position="396"/>
    </location>
</feature>